<dbReference type="RefSeq" id="WP_072906807.1">
    <property type="nucleotide sequence ID" value="NZ_FQZT01000003.1"/>
</dbReference>
<dbReference type="GO" id="GO:0004022">
    <property type="term" value="F:alcohol dehydrogenase (NAD+) activity"/>
    <property type="evidence" value="ECO:0007669"/>
    <property type="project" value="TreeGrafter"/>
</dbReference>
<keyword evidence="3" id="KW-0560">Oxidoreductase</keyword>
<dbReference type="CDD" id="cd08183">
    <property type="entry name" value="Fe-ADH-like"/>
    <property type="match status" value="1"/>
</dbReference>
<dbReference type="InterPro" id="IPR001670">
    <property type="entry name" value="ADH_Fe/GldA"/>
</dbReference>
<evidence type="ECO:0000259" key="5">
    <source>
        <dbReference type="Pfam" id="PF00465"/>
    </source>
</evidence>
<dbReference type="SUPFAM" id="SSF56796">
    <property type="entry name" value="Dehydroquinate synthase-like"/>
    <property type="match status" value="1"/>
</dbReference>
<dbReference type="Proteomes" id="UP000184171">
    <property type="component" value="Unassembled WGS sequence"/>
</dbReference>
<evidence type="ECO:0000256" key="3">
    <source>
        <dbReference type="ARBA" id="ARBA00023002"/>
    </source>
</evidence>
<dbReference type="Pfam" id="PF00465">
    <property type="entry name" value="Fe-ADH"/>
    <property type="match status" value="1"/>
</dbReference>
<evidence type="ECO:0000259" key="6">
    <source>
        <dbReference type="Pfam" id="PF25137"/>
    </source>
</evidence>
<keyword evidence="4" id="KW-0520">NAD</keyword>
<dbReference type="PANTHER" id="PTHR11496:SF102">
    <property type="entry name" value="ALCOHOL DEHYDROGENASE 4"/>
    <property type="match status" value="1"/>
</dbReference>
<organism evidence="7 8">
    <name type="scientific">Malonomonas rubra DSM 5091</name>
    <dbReference type="NCBI Taxonomy" id="1122189"/>
    <lineage>
        <taxon>Bacteria</taxon>
        <taxon>Pseudomonadati</taxon>
        <taxon>Thermodesulfobacteriota</taxon>
        <taxon>Desulfuromonadia</taxon>
        <taxon>Desulfuromonadales</taxon>
        <taxon>Geopsychrobacteraceae</taxon>
        <taxon>Malonomonas</taxon>
    </lineage>
</organism>
<proteinExistence type="inferred from homology"/>
<dbReference type="Gene3D" id="1.20.1090.10">
    <property type="entry name" value="Dehydroquinate synthase-like - alpha domain"/>
    <property type="match status" value="1"/>
</dbReference>
<dbReference type="GO" id="GO:0046872">
    <property type="term" value="F:metal ion binding"/>
    <property type="evidence" value="ECO:0007669"/>
    <property type="project" value="InterPro"/>
</dbReference>
<dbReference type="PROSITE" id="PS00913">
    <property type="entry name" value="ADH_IRON_1"/>
    <property type="match status" value="1"/>
</dbReference>
<dbReference type="PANTHER" id="PTHR11496">
    <property type="entry name" value="ALCOHOL DEHYDROGENASE"/>
    <property type="match status" value="1"/>
</dbReference>
<evidence type="ECO:0000313" key="7">
    <source>
        <dbReference type="EMBL" id="SHI95144.1"/>
    </source>
</evidence>
<evidence type="ECO:0000256" key="4">
    <source>
        <dbReference type="ARBA" id="ARBA00023027"/>
    </source>
</evidence>
<name>A0A1M6FBL7_MALRU</name>
<dbReference type="InterPro" id="IPR056798">
    <property type="entry name" value="ADH_Fe_C"/>
</dbReference>
<dbReference type="FunFam" id="3.40.50.1970:FF:000003">
    <property type="entry name" value="Alcohol dehydrogenase, iron-containing"/>
    <property type="match status" value="1"/>
</dbReference>
<dbReference type="InterPro" id="IPR018211">
    <property type="entry name" value="ADH_Fe_CS"/>
</dbReference>
<keyword evidence="8" id="KW-1185">Reference proteome</keyword>
<sequence>MYLDDLNLLAETTKKLQLAAPEIIRFGRGRIKDLPELVRSFVAPGATVVLLGGVSYKRLLEQLQARMAAEGVQCELISGISGEPTNESVDATTQQVRELQPKLVIACGGGSVIDTAKAGAALATNGGMVEDYLEGVGSGRKIEADPLPMIAIPTTSGTGAEMTKNAVISNYRKQYKKSFRDERMIPDAVILDPELTTDLPSGVTVATGLDALTQLLESAISRRRTETTTALACEALVKVPEALLTCFRQPYSLVARERMMIASAVSGICLANSGLGLAHAVASALGAVHRVGHGIACGVMLPHVMEYNKSGAADEMAQAFAAMLGEKQVTGETVDRGIAKLKQLLKALEVPSSLRLLPLLDEDLRLLAEKAQGNSLSGNPVEMDSEAVYQFLKTVA</sequence>
<evidence type="ECO:0000256" key="2">
    <source>
        <dbReference type="ARBA" id="ARBA00007358"/>
    </source>
</evidence>
<gene>
    <name evidence="7" type="ORF">SAMN02745165_01227</name>
</gene>
<feature type="domain" description="Alcohol dehydrogenase iron-type/glycerol dehydrogenase GldA" evidence="5">
    <location>
        <begin position="21"/>
        <end position="193"/>
    </location>
</feature>
<protein>
    <submittedName>
        <fullName evidence="7">Alcohol dehydrogenase, class IV</fullName>
    </submittedName>
</protein>
<dbReference type="InterPro" id="IPR039697">
    <property type="entry name" value="Alcohol_dehydrogenase_Fe"/>
</dbReference>
<dbReference type="Pfam" id="PF25137">
    <property type="entry name" value="ADH_Fe_C"/>
    <property type="match status" value="1"/>
</dbReference>
<dbReference type="STRING" id="1122189.SAMN02745165_01227"/>
<reference evidence="7 8" key="1">
    <citation type="submission" date="2016-11" db="EMBL/GenBank/DDBJ databases">
        <authorList>
            <person name="Jaros S."/>
            <person name="Januszkiewicz K."/>
            <person name="Wedrychowicz H."/>
        </authorList>
    </citation>
    <scope>NUCLEOTIDE SEQUENCE [LARGE SCALE GENOMIC DNA]</scope>
    <source>
        <strain evidence="7 8">DSM 5091</strain>
    </source>
</reference>
<evidence type="ECO:0000256" key="1">
    <source>
        <dbReference type="ARBA" id="ARBA00001962"/>
    </source>
</evidence>
<dbReference type="PROSITE" id="PS00060">
    <property type="entry name" value="ADH_IRON_2"/>
    <property type="match status" value="1"/>
</dbReference>
<dbReference type="AlphaFoldDB" id="A0A1M6FBL7"/>
<dbReference type="EMBL" id="FQZT01000003">
    <property type="protein sequence ID" value="SHI95144.1"/>
    <property type="molecule type" value="Genomic_DNA"/>
</dbReference>
<dbReference type="Gene3D" id="3.40.50.1970">
    <property type="match status" value="1"/>
</dbReference>
<evidence type="ECO:0000313" key="8">
    <source>
        <dbReference type="Proteomes" id="UP000184171"/>
    </source>
</evidence>
<dbReference type="OrthoDB" id="9778433at2"/>
<comment type="similarity">
    <text evidence="2">Belongs to the iron-containing alcohol dehydrogenase family.</text>
</comment>
<comment type="cofactor">
    <cofactor evidence="1">
        <name>Fe cation</name>
        <dbReference type="ChEBI" id="CHEBI:24875"/>
    </cofactor>
</comment>
<feature type="domain" description="Fe-containing alcohol dehydrogenase-like C-terminal" evidence="6">
    <location>
        <begin position="204"/>
        <end position="394"/>
    </location>
</feature>
<accession>A0A1M6FBL7</accession>